<evidence type="ECO:0000313" key="3">
    <source>
        <dbReference type="EMBL" id="TWV56388.1"/>
    </source>
</evidence>
<protein>
    <submittedName>
        <fullName evidence="3">Uncharacterized protein</fullName>
    </submittedName>
</protein>
<proteinExistence type="predicted"/>
<dbReference type="AlphaFoldDB" id="A0A5C6K421"/>
<feature type="domain" description="PucR C-terminal helix-turn-helix" evidence="1">
    <location>
        <begin position="318"/>
        <end position="375"/>
    </location>
</feature>
<sequence length="384" mass="42317">MSESLNAQLALVTEKLLLRVEDLVTAQLEVTAAIGSYRVVPPSEVWSSVHRNVVRVVAALRGEEYLSDDVAEDEQETGRRRALQDIPIADVLAAYRRGIALLRDEFLRIARDQGVSADAVLLGVQRIWQLVDHYSDQFLAGHRKAELDLARREEQQRMTLLARLLEGTMTIDQIVAAGVRFGLAADHQYWVLRARSASTRSVALTGMLERAAGPQNTVLVSTYGGDAAAVLSGRITGELTDDVTVGLAGPTGLSQLSGGFAEATQLLEAAARFGHRGIVDRGRMALRLPVMNDPELGKYLHARYIEPVEAESAIGETLLTSVEAYLSRRRSIPEAAAALSVHVNTLRYRLDRFAALTEADLQNTETTFEIWWALQYRRVYASPK</sequence>
<dbReference type="InterPro" id="IPR025736">
    <property type="entry name" value="PucR_C-HTH_dom"/>
</dbReference>
<dbReference type="InterPro" id="IPR025751">
    <property type="entry name" value="RsbRD_N_dom"/>
</dbReference>
<name>A0A5C6K421_9ACTN</name>
<dbReference type="EMBL" id="VOGW01000028">
    <property type="protein sequence ID" value="TWV56388.1"/>
    <property type="molecule type" value="Genomic_DNA"/>
</dbReference>
<accession>A0A5C6K421</accession>
<dbReference type="PANTHER" id="PTHR33744">
    <property type="entry name" value="CARBOHYDRATE DIACID REGULATOR"/>
    <property type="match status" value="1"/>
</dbReference>
<evidence type="ECO:0000259" key="2">
    <source>
        <dbReference type="Pfam" id="PF14361"/>
    </source>
</evidence>
<dbReference type="Gene3D" id="1.10.10.2840">
    <property type="entry name" value="PucR C-terminal helix-turn-helix domain"/>
    <property type="match status" value="1"/>
</dbReference>
<dbReference type="Pfam" id="PF14361">
    <property type="entry name" value="RsbRD_N"/>
    <property type="match status" value="1"/>
</dbReference>
<dbReference type="Proteomes" id="UP000320481">
    <property type="component" value="Unassembled WGS sequence"/>
</dbReference>
<reference evidence="3" key="1">
    <citation type="journal article" date="2019" name="Microbiol. Resour. Announc.">
        <title>Draft Genomic Sequences of Streptomyces misionensis and Streptomyces albidoflavus, bacteria applied for phytopathogen biocontrol.</title>
        <authorList>
            <person name="Pylro V."/>
            <person name="Dias A."/>
            <person name="Andreote F."/>
            <person name="Varani A."/>
            <person name="Andreote C."/>
            <person name="Bernardo E."/>
            <person name="Martins T."/>
        </authorList>
    </citation>
    <scope>NUCLEOTIDE SEQUENCE [LARGE SCALE GENOMIC DNA]</scope>
    <source>
        <strain evidence="3">66</strain>
    </source>
</reference>
<dbReference type="Pfam" id="PF13556">
    <property type="entry name" value="HTH_30"/>
    <property type="match status" value="1"/>
</dbReference>
<dbReference type="RefSeq" id="WP_146463851.1">
    <property type="nucleotide sequence ID" value="NZ_VOGW01000028.1"/>
</dbReference>
<comment type="caution">
    <text evidence="3">The sequence shown here is derived from an EMBL/GenBank/DDBJ whole genome shotgun (WGS) entry which is preliminary data.</text>
</comment>
<dbReference type="InterPro" id="IPR042070">
    <property type="entry name" value="PucR_C-HTH_sf"/>
</dbReference>
<organism evidence="3 4">
    <name type="scientific">Streptomyces misionensis</name>
    <dbReference type="NCBI Taxonomy" id="67331"/>
    <lineage>
        <taxon>Bacteria</taxon>
        <taxon>Bacillati</taxon>
        <taxon>Actinomycetota</taxon>
        <taxon>Actinomycetes</taxon>
        <taxon>Kitasatosporales</taxon>
        <taxon>Streptomycetaceae</taxon>
        <taxon>Streptomyces</taxon>
    </lineage>
</organism>
<keyword evidence="4" id="KW-1185">Reference proteome</keyword>
<evidence type="ECO:0000259" key="1">
    <source>
        <dbReference type="Pfam" id="PF13556"/>
    </source>
</evidence>
<evidence type="ECO:0000313" key="4">
    <source>
        <dbReference type="Proteomes" id="UP000320481"/>
    </source>
</evidence>
<dbReference type="PANTHER" id="PTHR33744:SF7">
    <property type="entry name" value="PUCR FAMILY TRANSCRIPTIONAL REGULATOR"/>
    <property type="match status" value="1"/>
</dbReference>
<gene>
    <name evidence="3" type="ORF">FRZ03_04735</name>
</gene>
<feature type="domain" description="RsbT co-antagonist protein RsbRD N-terminal" evidence="2">
    <location>
        <begin position="23"/>
        <end position="157"/>
    </location>
</feature>
<dbReference type="InterPro" id="IPR051448">
    <property type="entry name" value="CdaR-like_regulators"/>
</dbReference>